<keyword evidence="1" id="KW-1133">Transmembrane helix</keyword>
<keyword evidence="1" id="KW-0472">Membrane</keyword>
<dbReference type="HOGENOM" id="CLU_2895014_0_0_9"/>
<evidence type="ECO:0000256" key="1">
    <source>
        <dbReference type="SAM" id="Phobius"/>
    </source>
</evidence>
<evidence type="ECO:0000313" key="3">
    <source>
        <dbReference type="Proteomes" id="UP000003100"/>
    </source>
</evidence>
<dbReference type="AlphaFoldDB" id="C0CR02"/>
<proteinExistence type="predicted"/>
<accession>C0CR02</accession>
<protein>
    <submittedName>
        <fullName evidence="2">Uncharacterized protein</fullName>
    </submittedName>
</protein>
<reference evidence="2 3" key="1">
    <citation type="submission" date="2009-01" db="EMBL/GenBank/DDBJ databases">
        <authorList>
            <person name="Fulton L."/>
            <person name="Clifton S."/>
            <person name="Fulton B."/>
            <person name="Xu J."/>
            <person name="Minx P."/>
            <person name="Pepin K.H."/>
            <person name="Johnson M."/>
            <person name="Bhonagiri V."/>
            <person name="Nash W.E."/>
            <person name="Mardis E.R."/>
            <person name="Wilson R.K."/>
        </authorList>
    </citation>
    <scope>NUCLEOTIDE SEQUENCE [LARGE SCALE GENOMIC DNA]</scope>
    <source>
        <strain evidence="3">DSM 10507 / JCM 14656 / S5a33</strain>
    </source>
</reference>
<dbReference type="PATRIC" id="fig|476272.21.peg.591"/>
<feature type="transmembrane region" description="Helical" evidence="1">
    <location>
        <begin position="5"/>
        <end position="25"/>
    </location>
</feature>
<comment type="caution">
    <text evidence="2">The sequence shown here is derived from an EMBL/GenBank/DDBJ whole genome shotgun (WGS) entry which is preliminary data.</text>
</comment>
<keyword evidence="1" id="KW-0812">Transmembrane</keyword>
<gene>
    <name evidence="2" type="ORF">RUMHYD_03315</name>
</gene>
<dbReference type="Proteomes" id="UP000003100">
    <property type="component" value="Unassembled WGS sequence"/>
</dbReference>
<organism evidence="2 3">
    <name type="scientific">Blautia hydrogenotrophica (strain DSM 10507 / JCM 14656 / S5a33)</name>
    <name type="common">Ruminococcus hydrogenotrophicus</name>
    <dbReference type="NCBI Taxonomy" id="476272"/>
    <lineage>
        <taxon>Bacteria</taxon>
        <taxon>Bacillati</taxon>
        <taxon>Bacillota</taxon>
        <taxon>Clostridia</taxon>
        <taxon>Lachnospirales</taxon>
        <taxon>Lachnospiraceae</taxon>
        <taxon>Blautia</taxon>
    </lineage>
</organism>
<feature type="transmembrane region" description="Helical" evidence="1">
    <location>
        <begin position="31"/>
        <end position="51"/>
    </location>
</feature>
<evidence type="ECO:0000313" key="2">
    <source>
        <dbReference type="EMBL" id="EEG47765.1"/>
    </source>
</evidence>
<keyword evidence="3" id="KW-1185">Reference proteome</keyword>
<reference evidence="2 3" key="2">
    <citation type="submission" date="2009-02" db="EMBL/GenBank/DDBJ databases">
        <title>Draft genome sequence of Blautia hydrogenotrophica DSM 10507 (Ruminococcus hydrogenotrophicus DSM 10507).</title>
        <authorList>
            <person name="Sudarsanam P."/>
            <person name="Ley R."/>
            <person name="Guruge J."/>
            <person name="Turnbaugh P.J."/>
            <person name="Mahowald M."/>
            <person name="Liep D."/>
            <person name="Gordon J."/>
        </authorList>
    </citation>
    <scope>NUCLEOTIDE SEQUENCE [LARGE SCALE GENOMIC DNA]</scope>
    <source>
        <strain evidence="3">DSM 10507 / JCM 14656 / S5a33</strain>
    </source>
</reference>
<dbReference type="EMBL" id="ACBZ01000177">
    <property type="protein sequence ID" value="EEG47765.1"/>
    <property type="molecule type" value="Genomic_DNA"/>
</dbReference>
<sequence length="62" mass="7024">MKFIYFLVMLSQIGIWVMIFITLWVFTQLDIVDIALINIAISSVFGVMALIKIDKSGEKNGN</sequence>
<name>C0CR02_BLAHS</name>